<keyword evidence="5" id="KW-1015">Disulfide bond</keyword>
<evidence type="ECO:0000259" key="7">
    <source>
        <dbReference type="PROSITE" id="PS50221"/>
    </source>
</evidence>
<dbReference type="PRINTS" id="PR00249">
    <property type="entry name" value="GPCRSECRETIN"/>
</dbReference>
<dbReference type="InterPro" id="IPR017981">
    <property type="entry name" value="GPCR_2-like_7TM"/>
</dbReference>
<dbReference type="PROSITE" id="PS50221">
    <property type="entry name" value="GAIN_B"/>
    <property type="match status" value="1"/>
</dbReference>
<evidence type="ECO:0000313" key="10">
    <source>
        <dbReference type="Proteomes" id="UP001557470"/>
    </source>
</evidence>
<dbReference type="GO" id="GO:0016020">
    <property type="term" value="C:membrane"/>
    <property type="evidence" value="ECO:0007669"/>
    <property type="project" value="UniProtKB-SubCell"/>
</dbReference>
<feature type="transmembrane region" description="Helical" evidence="6">
    <location>
        <begin position="236"/>
        <end position="253"/>
    </location>
</feature>
<keyword evidence="10" id="KW-1185">Reference proteome</keyword>
<comment type="subcellular location">
    <subcellularLocation>
        <location evidence="1">Membrane</location>
        <topology evidence="1">Multi-pass membrane protein</topology>
    </subcellularLocation>
</comment>
<gene>
    <name evidence="9" type="ORF">UPYG_G00081560</name>
</gene>
<keyword evidence="4 6" id="KW-0472">Membrane</keyword>
<dbReference type="Gene3D" id="2.60.220.50">
    <property type="match status" value="1"/>
</dbReference>
<evidence type="ECO:0000256" key="1">
    <source>
        <dbReference type="ARBA" id="ARBA00004141"/>
    </source>
</evidence>
<comment type="caution">
    <text evidence="9">The sequence shown here is derived from an EMBL/GenBank/DDBJ whole genome shotgun (WGS) entry which is preliminary data.</text>
</comment>
<evidence type="ECO:0000313" key="9">
    <source>
        <dbReference type="EMBL" id="KAL1007075.1"/>
    </source>
</evidence>
<feature type="transmembrane region" description="Helical" evidence="6">
    <location>
        <begin position="16"/>
        <end position="38"/>
    </location>
</feature>
<feature type="transmembrane region" description="Helical" evidence="6">
    <location>
        <begin position="374"/>
        <end position="399"/>
    </location>
</feature>
<feature type="transmembrane region" description="Helical" evidence="6">
    <location>
        <begin position="462"/>
        <end position="483"/>
    </location>
</feature>
<feature type="transmembrane region" description="Helical" evidence="6">
    <location>
        <begin position="419"/>
        <end position="441"/>
    </location>
</feature>
<dbReference type="PANTHER" id="PTHR12011:SF326">
    <property type="entry name" value="ADHESION G-PROTEIN COUPLED RECEPTOR G5"/>
    <property type="match status" value="1"/>
</dbReference>
<feature type="domain" description="GAIN-B" evidence="7">
    <location>
        <begin position="95"/>
        <end position="252"/>
    </location>
</feature>
<reference evidence="9 10" key="1">
    <citation type="submission" date="2024-06" db="EMBL/GenBank/DDBJ databases">
        <authorList>
            <person name="Pan Q."/>
            <person name="Wen M."/>
            <person name="Jouanno E."/>
            <person name="Zahm M."/>
            <person name="Klopp C."/>
            <person name="Cabau C."/>
            <person name="Louis A."/>
            <person name="Berthelot C."/>
            <person name="Parey E."/>
            <person name="Roest Crollius H."/>
            <person name="Montfort J."/>
            <person name="Robinson-Rechavi M."/>
            <person name="Bouchez O."/>
            <person name="Lampietro C."/>
            <person name="Lopez Roques C."/>
            <person name="Donnadieu C."/>
            <person name="Postlethwait J."/>
            <person name="Bobe J."/>
            <person name="Verreycken H."/>
            <person name="Guiguen Y."/>
        </authorList>
    </citation>
    <scope>NUCLEOTIDE SEQUENCE [LARGE SCALE GENOMIC DNA]</scope>
    <source>
        <strain evidence="9">Up_M1</strain>
        <tissue evidence="9">Testis</tissue>
    </source>
</reference>
<evidence type="ECO:0000259" key="8">
    <source>
        <dbReference type="PROSITE" id="PS50261"/>
    </source>
</evidence>
<dbReference type="PROSITE" id="PS50261">
    <property type="entry name" value="G_PROTEIN_RECEP_F2_4"/>
    <property type="match status" value="1"/>
</dbReference>
<proteinExistence type="predicted"/>
<dbReference type="Pfam" id="PF00002">
    <property type="entry name" value="7tm_2"/>
    <property type="match status" value="1"/>
</dbReference>
<dbReference type="InterPro" id="IPR057244">
    <property type="entry name" value="GAIN_B"/>
</dbReference>
<dbReference type="InterPro" id="IPR000203">
    <property type="entry name" value="GPS"/>
</dbReference>
<dbReference type="InterPro" id="IPR046338">
    <property type="entry name" value="GAIN_dom_sf"/>
</dbReference>
<feature type="transmembrane region" description="Helical" evidence="6">
    <location>
        <begin position="265"/>
        <end position="291"/>
    </location>
</feature>
<dbReference type="SMART" id="SM00303">
    <property type="entry name" value="GPS"/>
    <property type="match status" value="1"/>
</dbReference>
<feature type="domain" description="G-protein coupled receptors family 2 profile 2" evidence="8">
    <location>
        <begin position="267"/>
        <end position="518"/>
    </location>
</feature>
<dbReference type="Proteomes" id="UP001557470">
    <property type="component" value="Unassembled WGS sequence"/>
</dbReference>
<evidence type="ECO:0000256" key="4">
    <source>
        <dbReference type="ARBA" id="ARBA00023136"/>
    </source>
</evidence>
<feature type="transmembrane region" description="Helical" evidence="6">
    <location>
        <begin position="495"/>
        <end position="517"/>
    </location>
</feature>
<feature type="transmembrane region" description="Helical" evidence="6">
    <location>
        <begin position="303"/>
        <end position="321"/>
    </location>
</feature>
<evidence type="ECO:0000256" key="3">
    <source>
        <dbReference type="ARBA" id="ARBA00022989"/>
    </source>
</evidence>
<dbReference type="AlphaFoldDB" id="A0ABD0XT86"/>
<accession>A0ABD0XT86</accession>
<dbReference type="PANTHER" id="PTHR12011">
    <property type="entry name" value="ADHESION G-PROTEIN COUPLED RECEPTOR"/>
    <property type="match status" value="1"/>
</dbReference>
<evidence type="ECO:0000256" key="6">
    <source>
        <dbReference type="SAM" id="Phobius"/>
    </source>
</evidence>
<evidence type="ECO:0000256" key="2">
    <source>
        <dbReference type="ARBA" id="ARBA00022692"/>
    </source>
</evidence>
<dbReference type="Pfam" id="PF01825">
    <property type="entry name" value="GPS"/>
    <property type="match status" value="1"/>
</dbReference>
<sequence length="546" mass="61522">MVGFSNIHFHFHLETMFIISLYSYFLLVVYFFFASFSIPRPGLTTKRPQLDVKNCKENHPKKCVYTGNRNFNKNTKDSFTNDSPQRYNNDCMKGSIRSLPKKNAVNFKMALPSFNNATLEKIDDIWLEIPTKVLNAFPVNKESQVTIGVFWFTHHTLFPVEENNTKLLNSRVVGIDVGEDVSGLPDYVNLTFLFQNASLVNKTVKCVFWDADNGTAHWNTSGCFTEQRQNDTVCSCNHLSFFAILLAPGIVSVETVQSGSLSSSSVWLLTLLSKAGCGISLFFLCLAVLIYLRRGTSNDSLNIHMHLCVALLCLNLTFLINDSLTSLGIPWLCVAIAAVTHYSLLCTLTWFSLESFHLYMLIIRVFNIYIHRYLLKLGLVGWGTPGIVVIIIVACGKYGEYNLNLKDGGVVKMCWITDSVLMTVSYSYFVLTFAVNLLCYVSMTVKVVMTNRRTPDLKKKSISWRTVLCLLGLAWLLGISWGVQLFQFGPLTETVLYIFCIFNSLHGFFLCLHYWALTQPDKTSCSTVSTTVSSTDINSDAALKHH</sequence>
<protein>
    <submittedName>
        <fullName evidence="9">Uncharacterized protein</fullName>
    </submittedName>
</protein>
<name>A0ABD0XT86_UMBPY</name>
<keyword evidence="3 6" id="KW-1133">Transmembrane helix</keyword>
<dbReference type="InterPro" id="IPR000832">
    <property type="entry name" value="GPCR_2_secretin-like"/>
</dbReference>
<keyword evidence="2 6" id="KW-0812">Transmembrane</keyword>
<feature type="transmembrane region" description="Helical" evidence="6">
    <location>
        <begin position="327"/>
        <end position="353"/>
    </location>
</feature>
<evidence type="ECO:0000256" key="5">
    <source>
        <dbReference type="ARBA" id="ARBA00023157"/>
    </source>
</evidence>
<dbReference type="Gene3D" id="1.20.1070.10">
    <property type="entry name" value="Rhodopsin 7-helix transmembrane proteins"/>
    <property type="match status" value="1"/>
</dbReference>
<dbReference type="EMBL" id="JAGEUA010000002">
    <property type="protein sequence ID" value="KAL1007075.1"/>
    <property type="molecule type" value="Genomic_DNA"/>
</dbReference>
<organism evidence="9 10">
    <name type="scientific">Umbra pygmaea</name>
    <name type="common">Eastern mudminnow</name>
    <dbReference type="NCBI Taxonomy" id="75934"/>
    <lineage>
        <taxon>Eukaryota</taxon>
        <taxon>Metazoa</taxon>
        <taxon>Chordata</taxon>
        <taxon>Craniata</taxon>
        <taxon>Vertebrata</taxon>
        <taxon>Euteleostomi</taxon>
        <taxon>Actinopterygii</taxon>
        <taxon>Neopterygii</taxon>
        <taxon>Teleostei</taxon>
        <taxon>Protacanthopterygii</taxon>
        <taxon>Esociformes</taxon>
        <taxon>Umbridae</taxon>
        <taxon>Umbra</taxon>
    </lineage>
</organism>